<evidence type="ECO:0000259" key="8">
    <source>
        <dbReference type="PROSITE" id="PS50913"/>
    </source>
</evidence>
<evidence type="ECO:0000313" key="10">
    <source>
        <dbReference type="WBParaSite" id="jg4070"/>
    </source>
</evidence>
<keyword evidence="4 6" id="KW-0175">Coiled coil</keyword>
<evidence type="ECO:0000313" key="9">
    <source>
        <dbReference type="Proteomes" id="UP000887574"/>
    </source>
</evidence>
<evidence type="ECO:0000256" key="6">
    <source>
        <dbReference type="SAM" id="Coils"/>
    </source>
</evidence>
<evidence type="ECO:0000256" key="5">
    <source>
        <dbReference type="ARBA" id="ARBA00023136"/>
    </source>
</evidence>
<dbReference type="PANTHER" id="PTHR23157:SF25">
    <property type="entry name" value="GRIP AND COILED-COIL DOMAIN-CONTAINING PROTEIN 1"/>
    <property type="match status" value="1"/>
</dbReference>
<keyword evidence="9" id="KW-1185">Reference proteome</keyword>
<dbReference type="PANTHER" id="PTHR23157">
    <property type="entry name" value="GRIP AND COILED-COIL DOMAIN-CONTAINING PROTEIN 1"/>
    <property type="match status" value="1"/>
</dbReference>
<evidence type="ECO:0000256" key="7">
    <source>
        <dbReference type="SAM" id="MobiDB-lite"/>
    </source>
</evidence>
<dbReference type="GO" id="GO:0005794">
    <property type="term" value="C:Golgi apparatus"/>
    <property type="evidence" value="ECO:0007669"/>
    <property type="project" value="TreeGrafter"/>
</dbReference>
<dbReference type="Pfam" id="PF01465">
    <property type="entry name" value="GRIP"/>
    <property type="match status" value="1"/>
</dbReference>
<feature type="region of interest" description="Disordered" evidence="7">
    <location>
        <begin position="295"/>
        <end position="329"/>
    </location>
</feature>
<organism evidence="9 10">
    <name type="scientific">Ditylenchus dipsaci</name>
    <dbReference type="NCBI Taxonomy" id="166011"/>
    <lineage>
        <taxon>Eukaryota</taxon>
        <taxon>Metazoa</taxon>
        <taxon>Ecdysozoa</taxon>
        <taxon>Nematoda</taxon>
        <taxon>Chromadorea</taxon>
        <taxon>Rhabditida</taxon>
        <taxon>Tylenchina</taxon>
        <taxon>Tylenchomorpha</taxon>
        <taxon>Sphaerularioidea</taxon>
        <taxon>Anguinidae</taxon>
        <taxon>Anguininae</taxon>
        <taxon>Ditylenchus</taxon>
    </lineage>
</organism>
<accession>A0A915E9U7</accession>
<dbReference type="InterPro" id="IPR000237">
    <property type="entry name" value="GRIP_dom"/>
</dbReference>
<feature type="coiled-coil region" evidence="6">
    <location>
        <begin position="215"/>
        <end position="271"/>
    </location>
</feature>
<dbReference type="PROSITE" id="PS50913">
    <property type="entry name" value="GRIP"/>
    <property type="match status" value="1"/>
</dbReference>
<protein>
    <submittedName>
        <fullName evidence="10">GRIP domain-containing protein</fullName>
    </submittedName>
</protein>
<dbReference type="WBParaSite" id="jg4070">
    <property type="protein sequence ID" value="jg4070"/>
    <property type="gene ID" value="jg4070"/>
</dbReference>
<dbReference type="SMART" id="SM00755">
    <property type="entry name" value="Grip"/>
    <property type="match status" value="1"/>
</dbReference>
<comment type="subcellular location">
    <subcellularLocation>
        <location evidence="2">Cytoplasm</location>
    </subcellularLocation>
    <subcellularLocation>
        <location evidence="1">Endomembrane system</location>
        <topology evidence="1">Peripheral membrane protein</topology>
    </subcellularLocation>
</comment>
<dbReference type="AlphaFoldDB" id="A0A915E9U7"/>
<proteinExistence type="predicted"/>
<evidence type="ECO:0000256" key="1">
    <source>
        <dbReference type="ARBA" id="ARBA00004184"/>
    </source>
</evidence>
<evidence type="ECO:0000256" key="2">
    <source>
        <dbReference type="ARBA" id="ARBA00004496"/>
    </source>
</evidence>
<evidence type="ECO:0000256" key="3">
    <source>
        <dbReference type="ARBA" id="ARBA00022490"/>
    </source>
</evidence>
<sequence length="478" mass="55123">MEAKLRQVNKMEAEIQMLRKKAEATPTAQVLREELVNMKLVYEEELASIRNRHTMSSSVLNDKDSRIVHMENRVKELTEQGAAAEQQKVELENTIEELRRQLAFISTKHEKLKQSIVPSISVLKHDDNTDLVSLANQLKLAAQPLGIDLYELLLELTVDQSKELDPLRQPSPDASDVSNCDSCETFQKEVLYFKSLIGHLQKKLDCLEEGHEASKRNNEQMCETLRKRIIELEESQEKIYSQLTSECKNKVAELEEELQKQQLRMMDIAAEKDQEIEITKSSLAALYAKGYATSALDPLDPPQTSSSQRLDRRKTRLGSLQGRNSVEESVLMPGSSMDDIADLSQHAHPMSLKRTMSQFGEARNVFYEQELIKREQEIFELRNMVRLSEMKVRDIEQSMLTKDMQYLQIMETLKEEIRVLEGRLTLERSETNMAYLRNIFIQFINSNNSTGRKHILKAIGAVLRLTHIEMKKIDTWNL</sequence>
<keyword evidence="5" id="KW-0472">Membrane</keyword>
<keyword evidence="3" id="KW-0963">Cytoplasm</keyword>
<reference evidence="10" key="1">
    <citation type="submission" date="2022-11" db="UniProtKB">
        <authorList>
            <consortium name="WormBaseParasite"/>
        </authorList>
    </citation>
    <scope>IDENTIFICATION</scope>
</reference>
<dbReference type="Proteomes" id="UP000887574">
    <property type="component" value="Unplaced"/>
</dbReference>
<feature type="coiled-coil region" evidence="6">
    <location>
        <begin position="1"/>
        <end position="115"/>
    </location>
</feature>
<dbReference type="InterPro" id="IPR051952">
    <property type="entry name" value="Golgi-autophagy_related"/>
</dbReference>
<name>A0A915E9U7_9BILA</name>
<feature type="domain" description="GRIP" evidence="8">
    <location>
        <begin position="426"/>
        <end position="476"/>
    </location>
</feature>
<evidence type="ECO:0000256" key="4">
    <source>
        <dbReference type="ARBA" id="ARBA00023054"/>
    </source>
</evidence>